<keyword evidence="1" id="KW-0472">Membrane</keyword>
<dbReference type="AlphaFoldDB" id="A0A939EUV1"/>
<evidence type="ECO:0000313" key="2">
    <source>
        <dbReference type="EMBL" id="MBO0357945.1"/>
    </source>
</evidence>
<accession>A0A939EUV1</accession>
<evidence type="ECO:0000313" key="3">
    <source>
        <dbReference type="Proteomes" id="UP000664144"/>
    </source>
</evidence>
<organism evidence="2 3">
    <name type="scientific">Hymenobacter telluris</name>
    <dbReference type="NCBI Taxonomy" id="2816474"/>
    <lineage>
        <taxon>Bacteria</taxon>
        <taxon>Pseudomonadati</taxon>
        <taxon>Bacteroidota</taxon>
        <taxon>Cytophagia</taxon>
        <taxon>Cytophagales</taxon>
        <taxon>Hymenobacteraceae</taxon>
        <taxon>Hymenobacter</taxon>
    </lineage>
</organism>
<name>A0A939EUV1_9BACT</name>
<reference evidence="2" key="1">
    <citation type="submission" date="2021-03" db="EMBL/GenBank/DDBJ databases">
        <authorList>
            <person name="Kim M.K."/>
        </authorList>
    </citation>
    <scope>NUCLEOTIDE SEQUENCE</scope>
    <source>
        <strain evidence="2">BT186</strain>
    </source>
</reference>
<proteinExistence type="predicted"/>
<feature type="transmembrane region" description="Helical" evidence="1">
    <location>
        <begin position="51"/>
        <end position="69"/>
    </location>
</feature>
<sequence length="105" mass="12354">MAARKYGGPRFSHWPLPDAVRFHLADLLALPLELTLILYFMRRWYFRRPSFVLPASWIVSTWVVFAGWFEVLLPLFDRRATADPLDVLAYAVGGFIFRRWLNRPA</sequence>
<keyword evidence="3" id="KW-1185">Reference proteome</keyword>
<comment type="caution">
    <text evidence="2">The sequence shown here is derived from an EMBL/GenBank/DDBJ whole genome shotgun (WGS) entry which is preliminary data.</text>
</comment>
<keyword evidence="1" id="KW-0812">Transmembrane</keyword>
<keyword evidence="1" id="KW-1133">Transmembrane helix</keyword>
<evidence type="ECO:0008006" key="4">
    <source>
        <dbReference type="Google" id="ProtNLM"/>
    </source>
</evidence>
<dbReference type="EMBL" id="JAFLQZ010000004">
    <property type="protein sequence ID" value="MBO0357945.1"/>
    <property type="molecule type" value="Genomic_DNA"/>
</dbReference>
<dbReference type="Proteomes" id="UP000664144">
    <property type="component" value="Unassembled WGS sequence"/>
</dbReference>
<evidence type="ECO:0000256" key="1">
    <source>
        <dbReference type="SAM" id="Phobius"/>
    </source>
</evidence>
<feature type="transmembrane region" description="Helical" evidence="1">
    <location>
        <begin position="81"/>
        <end position="101"/>
    </location>
</feature>
<gene>
    <name evidence="2" type="ORF">J0X19_08315</name>
</gene>
<protein>
    <recommendedName>
        <fullName evidence="4">Magnesium citrate secondary transporter</fullName>
    </recommendedName>
</protein>